<proteinExistence type="predicted"/>
<feature type="signal peptide" evidence="6">
    <location>
        <begin position="1"/>
        <end position="29"/>
    </location>
</feature>
<evidence type="ECO:0000256" key="4">
    <source>
        <dbReference type="ARBA" id="ARBA00022837"/>
    </source>
</evidence>
<reference evidence="7" key="1">
    <citation type="submission" date="2021-04" db="EMBL/GenBank/DDBJ databases">
        <title>Luteolibacter sp. 32A isolated from the skin of an Anderson's salamander (Ambystoma andersonii).</title>
        <authorList>
            <person name="Spergser J."/>
            <person name="Busse H.-J."/>
        </authorList>
    </citation>
    <scope>NUCLEOTIDE SEQUENCE</scope>
    <source>
        <strain evidence="7">32A</strain>
    </source>
</reference>
<evidence type="ECO:0000313" key="8">
    <source>
        <dbReference type="Proteomes" id="UP000676169"/>
    </source>
</evidence>
<keyword evidence="4" id="KW-0106">Calcium</keyword>
<name>A0A975J322_9BACT</name>
<evidence type="ECO:0000256" key="3">
    <source>
        <dbReference type="ARBA" id="ARBA00022729"/>
    </source>
</evidence>
<feature type="region of interest" description="Disordered" evidence="5">
    <location>
        <begin position="208"/>
        <end position="266"/>
    </location>
</feature>
<dbReference type="RefSeq" id="WP_211634458.1">
    <property type="nucleotide sequence ID" value="NZ_CP073100.1"/>
</dbReference>
<accession>A0A975J322</accession>
<keyword evidence="2" id="KW-0964">Secreted</keyword>
<sequence>MTGHLSARTRLLLPALLAASITTPAPAVAPTWWSNGTPPVIDPAATPENHGVANIGQAKWVAKNALETLRSVVPDVAEQVEADLVGSGKPLASWDAPVTQAEKDAQRAPLLIGQLKAIAAPFYARIHAVAPDWLATERDYYEMPSTGTFYPWTATTADDQNKAVATIGQLKAVFSLDFTVDRETGADADGLPDLWEYRWFQQLHAAGTGDNDGDGISNADEITNGTDPNKADSDGDGLPDDVDPHPLSPEGSDFTAPALMVTSPLQ</sequence>
<dbReference type="KEGG" id="lamb:KBB96_09500"/>
<evidence type="ECO:0000256" key="1">
    <source>
        <dbReference type="ARBA" id="ARBA00004613"/>
    </source>
</evidence>
<feature type="chain" id="PRO_5037262499" evidence="6">
    <location>
        <begin position="30"/>
        <end position="266"/>
    </location>
</feature>
<evidence type="ECO:0000256" key="6">
    <source>
        <dbReference type="SAM" id="SignalP"/>
    </source>
</evidence>
<dbReference type="InterPro" id="IPR059100">
    <property type="entry name" value="TSP3_bac"/>
</dbReference>
<gene>
    <name evidence="7" type="ORF">KBB96_09500</name>
</gene>
<evidence type="ECO:0000313" key="7">
    <source>
        <dbReference type="EMBL" id="QUE53114.1"/>
    </source>
</evidence>
<dbReference type="AlphaFoldDB" id="A0A975J322"/>
<comment type="subcellular location">
    <subcellularLocation>
        <location evidence="1">Secreted</location>
    </subcellularLocation>
</comment>
<evidence type="ECO:0000256" key="5">
    <source>
        <dbReference type="SAM" id="MobiDB-lite"/>
    </source>
</evidence>
<protein>
    <submittedName>
        <fullName evidence="7">Uncharacterized protein</fullName>
    </submittedName>
</protein>
<dbReference type="Proteomes" id="UP000676169">
    <property type="component" value="Chromosome"/>
</dbReference>
<keyword evidence="8" id="KW-1185">Reference proteome</keyword>
<dbReference type="EMBL" id="CP073100">
    <property type="protein sequence ID" value="QUE53114.1"/>
    <property type="molecule type" value="Genomic_DNA"/>
</dbReference>
<organism evidence="7 8">
    <name type="scientific">Luteolibacter ambystomatis</name>
    <dbReference type="NCBI Taxonomy" id="2824561"/>
    <lineage>
        <taxon>Bacteria</taxon>
        <taxon>Pseudomonadati</taxon>
        <taxon>Verrucomicrobiota</taxon>
        <taxon>Verrucomicrobiia</taxon>
        <taxon>Verrucomicrobiales</taxon>
        <taxon>Verrucomicrobiaceae</taxon>
        <taxon>Luteolibacter</taxon>
    </lineage>
</organism>
<evidence type="ECO:0000256" key="2">
    <source>
        <dbReference type="ARBA" id="ARBA00022525"/>
    </source>
</evidence>
<keyword evidence="3 6" id="KW-0732">Signal</keyword>
<dbReference type="Pfam" id="PF18884">
    <property type="entry name" value="TSP3_bac"/>
    <property type="match status" value="1"/>
</dbReference>